<feature type="domain" description="Ketosynthase family 3 (KS3)" evidence="4">
    <location>
        <begin position="1"/>
        <end position="371"/>
    </location>
</feature>
<dbReference type="GO" id="GO:0005829">
    <property type="term" value="C:cytosol"/>
    <property type="evidence" value="ECO:0007669"/>
    <property type="project" value="TreeGrafter"/>
</dbReference>
<dbReference type="InterPro" id="IPR020841">
    <property type="entry name" value="PKS_Beta-ketoAc_synthase_dom"/>
</dbReference>
<dbReference type="PANTHER" id="PTHR11712:SF320">
    <property type="entry name" value="BETA-KETOACYL SYNTHASE"/>
    <property type="match status" value="1"/>
</dbReference>
<comment type="similarity">
    <text evidence="1 3">Belongs to the thiolase-like superfamily. Beta-ketoacyl-ACP synthases family.</text>
</comment>
<reference evidence="5 6" key="1">
    <citation type="submission" date="2015-03" db="EMBL/GenBank/DDBJ databases">
        <title>Genome assembly of Sandaracinus amylolyticus DSM 53668.</title>
        <authorList>
            <person name="Sharma G."/>
            <person name="Subramanian S."/>
        </authorList>
    </citation>
    <scope>NUCLEOTIDE SEQUENCE [LARGE SCALE GENOMIC DNA]</scope>
    <source>
        <strain evidence="5 6">DSM 53668</strain>
    </source>
</reference>
<dbReference type="PROSITE" id="PS52004">
    <property type="entry name" value="KS3_2"/>
    <property type="match status" value="1"/>
</dbReference>
<evidence type="ECO:0000259" key="4">
    <source>
        <dbReference type="PROSITE" id="PS52004"/>
    </source>
</evidence>
<proteinExistence type="inferred from homology"/>
<dbReference type="PANTHER" id="PTHR11712">
    <property type="entry name" value="POLYKETIDE SYNTHASE-RELATED"/>
    <property type="match status" value="1"/>
</dbReference>
<organism evidence="5 6">
    <name type="scientific">Sandaracinus amylolyticus</name>
    <dbReference type="NCBI Taxonomy" id="927083"/>
    <lineage>
        <taxon>Bacteria</taxon>
        <taxon>Pseudomonadati</taxon>
        <taxon>Myxococcota</taxon>
        <taxon>Polyangia</taxon>
        <taxon>Polyangiales</taxon>
        <taxon>Sandaracinaceae</taxon>
        <taxon>Sandaracinus</taxon>
    </lineage>
</organism>
<evidence type="ECO:0000256" key="2">
    <source>
        <dbReference type="ARBA" id="ARBA00022679"/>
    </source>
</evidence>
<dbReference type="InterPro" id="IPR014030">
    <property type="entry name" value="Ketoacyl_synth_N"/>
</dbReference>
<dbReference type="InterPro" id="IPR000794">
    <property type="entry name" value="Beta-ketoacyl_synthase"/>
</dbReference>
<dbReference type="Gene3D" id="3.40.47.10">
    <property type="match status" value="1"/>
</dbReference>
<dbReference type="NCBIfam" id="NF006618">
    <property type="entry name" value="PRK09185.1"/>
    <property type="match status" value="1"/>
</dbReference>
<protein>
    <submittedName>
        <fullName evidence="5">3-oxoacyl-[ACP] synthase</fullName>
    </submittedName>
</protein>
<dbReference type="GO" id="GO:0004315">
    <property type="term" value="F:3-oxoacyl-[acyl-carrier-protein] synthase activity"/>
    <property type="evidence" value="ECO:0007669"/>
    <property type="project" value="TreeGrafter"/>
</dbReference>
<dbReference type="AlphaFoldDB" id="A0A0F6YP77"/>
<name>A0A0F6YP77_9BACT</name>
<gene>
    <name evidence="5" type="ORF">DB32_008340</name>
</gene>
<dbReference type="GO" id="GO:0006633">
    <property type="term" value="P:fatty acid biosynthetic process"/>
    <property type="evidence" value="ECO:0007669"/>
    <property type="project" value="TreeGrafter"/>
</dbReference>
<dbReference type="Proteomes" id="UP000034883">
    <property type="component" value="Chromosome"/>
</dbReference>
<dbReference type="SUPFAM" id="SSF53901">
    <property type="entry name" value="Thiolase-like"/>
    <property type="match status" value="2"/>
</dbReference>
<accession>A0A0F6YP77</accession>
<dbReference type="CDD" id="cd00834">
    <property type="entry name" value="KAS_I_II"/>
    <property type="match status" value="1"/>
</dbReference>
<keyword evidence="2 3" id="KW-0808">Transferase</keyword>
<dbReference type="Pfam" id="PF02801">
    <property type="entry name" value="Ketoacyl-synt_C"/>
    <property type="match status" value="1"/>
</dbReference>
<dbReference type="InterPro" id="IPR014031">
    <property type="entry name" value="Ketoacyl_synth_C"/>
</dbReference>
<evidence type="ECO:0000256" key="1">
    <source>
        <dbReference type="ARBA" id="ARBA00008467"/>
    </source>
</evidence>
<dbReference type="InterPro" id="IPR016039">
    <property type="entry name" value="Thiolase-like"/>
</dbReference>
<evidence type="ECO:0000256" key="3">
    <source>
        <dbReference type="RuleBase" id="RU003694"/>
    </source>
</evidence>
<dbReference type="SMART" id="SM00825">
    <property type="entry name" value="PKS_KS"/>
    <property type="match status" value="1"/>
</dbReference>
<dbReference type="Pfam" id="PF00109">
    <property type="entry name" value="ketoacyl-synt"/>
    <property type="match status" value="1"/>
</dbReference>
<keyword evidence="6" id="KW-1185">Reference proteome</keyword>
<evidence type="ECO:0000313" key="5">
    <source>
        <dbReference type="EMBL" id="AKF11191.1"/>
    </source>
</evidence>
<sequence>MLASLDAGRTGLAPPPFELPFPTFVGATPDPLPPLPRGQEAYDCRLARLGMLALDDVKDAVDRSIARWGAKRVAILIGTSTGGLDATELAFRHWVTEGRLPESFSLRTQHGFDALGELYARVTGIEGPTYVVSTACSSSGKVHASAARLIRAGLVDAALVGGIDSLCRMTLHGFKGLGILSEQRCRPFAKGRDGINIGEGAALMLLERDDAHQVSDPLRVHLLGVGESSDAYNMSSPEPQGRGAREAMQRAMEQAGMLPEHVDHLNAHGTATQQNDMSESLAIASLFGDRVPVVSTKGYTGHLLGAAGATEGVFAIHAVRTQRLPRALGSEELDPEIRIQVPLEGPERSIKRVLSNSFAFGGSNVCLAIGIPMERVS</sequence>
<dbReference type="EMBL" id="CP011125">
    <property type="protein sequence ID" value="AKF11191.1"/>
    <property type="molecule type" value="Genomic_DNA"/>
</dbReference>
<dbReference type="STRING" id="927083.DB32_008340"/>
<dbReference type="KEGG" id="samy:DB32_008340"/>
<evidence type="ECO:0000313" key="6">
    <source>
        <dbReference type="Proteomes" id="UP000034883"/>
    </source>
</evidence>